<dbReference type="Pfam" id="PF19328">
    <property type="entry name" value="DAP_DH_C"/>
    <property type="match status" value="1"/>
</dbReference>
<organism evidence="2 3">
    <name type="scientific">Gordonia caeni</name>
    <dbReference type="NCBI Taxonomy" id="1007097"/>
    <lineage>
        <taxon>Bacteria</taxon>
        <taxon>Bacillati</taxon>
        <taxon>Actinomycetota</taxon>
        <taxon>Actinomycetes</taxon>
        <taxon>Mycobacteriales</taxon>
        <taxon>Gordoniaceae</taxon>
        <taxon>Gordonia</taxon>
    </lineage>
</organism>
<evidence type="ECO:0000313" key="2">
    <source>
        <dbReference type="EMBL" id="GAA3956127.1"/>
    </source>
</evidence>
<dbReference type="GO" id="GO:0016301">
    <property type="term" value="F:kinase activity"/>
    <property type="evidence" value="ECO:0007669"/>
    <property type="project" value="UniProtKB-KW"/>
</dbReference>
<comment type="caution">
    <text evidence="2">The sequence shown here is derived from an EMBL/GenBank/DDBJ whole genome shotgun (WGS) entry which is preliminary data.</text>
</comment>
<keyword evidence="2" id="KW-0418">Kinase</keyword>
<name>A0ABP7P001_9ACTN</name>
<reference evidence="3" key="1">
    <citation type="journal article" date="2019" name="Int. J. Syst. Evol. Microbiol.">
        <title>The Global Catalogue of Microorganisms (GCM) 10K type strain sequencing project: providing services to taxonomists for standard genome sequencing and annotation.</title>
        <authorList>
            <consortium name="The Broad Institute Genomics Platform"/>
            <consortium name="The Broad Institute Genome Sequencing Center for Infectious Disease"/>
            <person name="Wu L."/>
            <person name="Ma J."/>
        </authorList>
    </citation>
    <scope>NUCLEOTIDE SEQUENCE [LARGE SCALE GENOMIC DNA]</scope>
    <source>
        <strain evidence="3">JCM 16923</strain>
    </source>
</reference>
<dbReference type="EMBL" id="BAAAZW010000003">
    <property type="protein sequence ID" value="GAA3956127.1"/>
    <property type="molecule type" value="Genomic_DNA"/>
</dbReference>
<protein>
    <submittedName>
        <fullName evidence="2">Diacylglycerol kinase</fullName>
    </submittedName>
</protein>
<proteinExistence type="predicted"/>
<keyword evidence="2" id="KW-0808">Transferase</keyword>
<accession>A0ABP7P001</accession>
<dbReference type="InterPro" id="IPR045760">
    <property type="entry name" value="DAP_DH_C"/>
</dbReference>
<dbReference type="InterPro" id="IPR036291">
    <property type="entry name" value="NAD(P)-bd_dom_sf"/>
</dbReference>
<gene>
    <name evidence="2" type="ORF">GCM10022231_13620</name>
</gene>
<feature type="domain" description="2,4-diaminopentanoate dehydrogenase C-terminal" evidence="1">
    <location>
        <begin position="140"/>
        <end position="345"/>
    </location>
</feature>
<dbReference type="Gene3D" id="3.40.50.720">
    <property type="entry name" value="NAD(P)-binding Rossmann-like Domain"/>
    <property type="match status" value="1"/>
</dbReference>
<sequence>MEWSTGTVGRHAIAGIDAHPELELVGVWVSDPAKVGKDAGRLAGLDRDLGVLATDDADALLALAPDAIVHTAMTDDRVMEAIDDLTRFVKAGVDVVSSGPVILQFPYGVLPQELITPIEEAAVAGGASLHVNGIDPGFANDVLPLSMTSLSQSIDEVRCMEIADYSTYYQPVVMTQLFGFGQPMDFQAVLAAPGVLSLGWGSVVRQVAAGLGLTLDEPLVERVERVPADRDYSTVSVEIAEGTLAAMRFEIAGQVNGVDRVVLEHYTRTHPDQCPQWPRPDHGDGCYRIEVRGEPEMTVEFSHHGRDGDHNVSGMIVTAMRLVNSVPAVVAAKPGIVTALDMPLVTGRGLVTE</sequence>
<dbReference type="SUPFAM" id="SSF51735">
    <property type="entry name" value="NAD(P)-binding Rossmann-fold domains"/>
    <property type="match status" value="1"/>
</dbReference>
<evidence type="ECO:0000259" key="1">
    <source>
        <dbReference type="Pfam" id="PF19328"/>
    </source>
</evidence>
<dbReference type="Proteomes" id="UP001418444">
    <property type="component" value="Unassembled WGS sequence"/>
</dbReference>
<keyword evidence="3" id="KW-1185">Reference proteome</keyword>
<evidence type="ECO:0000313" key="3">
    <source>
        <dbReference type="Proteomes" id="UP001418444"/>
    </source>
</evidence>